<protein>
    <submittedName>
        <fullName evidence="4">FixJ family two-component response regulator</fullName>
    </submittedName>
</protein>
<gene>
    <name evidence="4" type="ORF">QOZ99_003108</name>
</gene>
<evidence type="ECO:0000313" key="4">
    <source>
        <dbReference type="EMBL" id="MDQ0512206.1"/>
    </source>
</evidence>
<organism evidence="4 5">
    <name type="scientific">Ancylobacter amanitiformis</name>
    <dbReference type="NCBI Taxonomy" id="217069"/>
    <lineage>
        <taxon>Bacteria</taxon>
        <taxon>Pseudomonadati</taxon>
        <taxon>Pseudomonadota</taxon>
        <taxon>Alphaproteobacteria</taxon>
        <taxon>Hyphomicrobiales</taxon>
        <taxon>Xanthobacteraceae</taxon>
        <taxon>Ancylobacter</taxon>
    </lineage>
</organism>
<dbReference type="Pfam" id="PF00072">
    <property type="entry name" value="Response_reg"/>
    <property type="match status" value="1"/>
</dbReference>
<keyword evidence="5" id="KW-1185">Reference proteome</keyword>
<dbReference type="SUPFAM" id="SSF52172">
    <property type="entry name" value="CheY-like"/>
    <property type="match status" value="1"/>
</dbReference>
<evidence type="ECO:0000259" key="3">
    <source>
        <dbReference type="PROSITE" id="PS50110"/>
    </source>
</evidence>
<dbReference type="PROSITE" id="PS50110">
    <property type="entry name" value="RESPONSE_REGULATORY"/>
    <property type="match status" value="1"/>
</dbReference>
<proteinExistence type="predicted"/>
<keyword evidence="1 2" id="KW-0597">Phosphoprotein</keyword>
<accession>A0ABU0LU37</accession>
<name>A0ABU0LU37_9HYPH</name>
<dbReference type="Proteomes" id="UP001235094">
    <property type="component" value="Unassembled WGS sequence"/>
</dbReference>
<dbReference type="EMBL" id="JAUSVR010000010">
    <property type="protein sequence ID" value="MDQ0512206.1"/>
    <property type="molecule type" value="Genomic_DNA"/>
</dbReference>
<sequence>MSATPMISIIDDDESVRVATESLVRSLGLKARTFASAEDFLQSALVGTTSCVITDVQMPGMSGVELQSVLRARGDTTPLIFITAFPEERIRRQVDAGGAVGFLAKPFDGADMIACIDRALGEGSPVSLNS</sequence>
<evidence type="ECO:0000313" key="5">
    <source>
        <dbReference type="Proteomes" id="UP001235094"/>
    </source>
</evidence>
<dbReference type="PANTHER" id="PTHR44591">
    <property type="entry name" value="STRESS RESPONSE REGULATOR PROTEIN 1"/>
    <property type="match status" value="1"/>
</dbReference>
<dbReference type="Gene3D" id="3.40.50.2300">
    <property type="match status" value="1"/>
</dbReference>
<evidence type="ECO:0000256" key="2">
    <source>
        <dbReference type="PROSITE-ProRule" id="PRU00169"/>
    </source>
</evidence>
<dbReference type="SMART" id="SM00448">
    <property type="entry name" value="REC"/>
    <property type="match status" value="1"/>
</dbReference>
<comment type="caution">
    <text evidence="4">The sequence shown here is derived from an EMBL/GenBank/DDBJ whole genome shotgun (WGS) entry which is preliminary data.</text>
</comment>
<dbReference type="InterPro" id="IPR011006">
    <property type="entry name" value="CheY-like_superfamily"/>
</dbReference>
<dbReference type="InterPro" id="IPR050595">
    <property type="entry name" value="Bact_response_regulator"/>
</dbReference>
<reference evidence="4 5" key="1">
    <citation type="submission" date="2023-07" db="EMBL/GenBank/DDBJ databases">
        <title>Genomic Encyclopedia of Type Strains, Phase IV (KMG-IV): sequencing the most valuable type-strain genomes for metagenomic binning, comparative biology and taxonomic classification.</title>
        <authorList>
            <person name="Goeker M."/>
        </authorList>
    </citation>
    <scope>NUCLEOTIDE SEQUENCE [LARGE SCALE GENOMIC DNA]</scope>
    <source>
        <strain evidence="4 5">DSM 15561</strain>
    </source>
</reference>
<dbReference type="InterPro" id="IPR001789">
    <property type="entry name" value="Sig_transdc_resp-reg_receiver"/>
</dbReference>
<evidence type="ECO:0000256" key="1">
    <source>
        <dbReference type="ARBA" id="ARBA00022553"/>
    </source>
</evidence>
<feature type="modified residue" description="4-aspartylphosphate" evidence="2">
    <location>
        <position position="55"/>
    </location>
</feature>
<feature type="domain" description="Response regulatory" evidence="3">
    <location>
        <begin position="6"/>
        <end position="120"/>
    </location>
</feature>
<dbReference type="PANTHER" id="PTHR44591:SF25">
    <property type="entry name" value="CHEMOTAXIS TWO-COMPONENT RESPONSE REGULATOR"/>
    <property type="match status" value="1"/>
</dbReference>